<dbReference type="InterPro" id="IPR023210">
    <property type="entry name" value="NADP_OxRdtase_dom"/>
</dbReference>
<dbReference type="Pfam" id="PF00248">
    <property type="entry name" value="Aldo_ket_red"/>
    <property type="match status" value="1"/>
</dbReference>
<name>A0A101HKR8_9BACT</name>
<organism evidence="2 3">
    <name type="scientific">Proteiniphilum acetatigenes</name>
    <dbReference type="NCBI Taxonomy" id="294710"/>
    <lineage>
        <taxon>Bacteria</taxon>
        <taxon>Pseudomonadati</taxon>
        <taxon>Bacteroidota</taxon>
        <taxon>Bacteroidia</taxon>
        <taxon>Bacteroidales</taxon>
        <taxon>Dysgonomonadaceae</taxon>
        <taxon>Proteiniphilum</taxon>
    </lineage>
</organism>
<gene>
    <name evidence="2" type="ORF">XD92_0173</name>
</gene>
<comment type="caution">
    <text evidence="2">The sequence shown here is derived from an EMBL/GenBank/DDBJ whole genome shotgun (WGS) entry which is preliminary data.</text>
</comment>
<proteinExistence type="predicted"/>
<dbReference type="CDD" id="cd19100">
    <property type="entry name" value="AKR_unchar"/>
    <property type="match status" value="1"/>
</dbReference>
<sequence length="332" mass="37439">MDKRTFIKRSIAGAVTMGAAGKLSNGFASDNNAAITGNHPNSQIKRRLGKTGFEVFPVVYGGIISRNDGQAASDNYVAWAHDRGINYFDVAPSYGDAQEKLGNSLKPYRKEVYLACKTTQRSREEAEKEFTESLRLLHTDYFDIYQLHSITTAEDLDRAFGANGVMEMIEKEKQRGRIRKVGFSAHSQVEALRAMSMYDFDTVMFPINWLMDMLAGWGSGVANDAKRRGMGVIALKGLVHRRWLNDEERKSYPKSWVKPIDVSDPELGIAALKYTFQTGADVIVPPGDFRHFAFCVDHIDEIADRSLTRKEKKLLDEEFLAVKEYPFFDPKA</sequence>
<evidence type="ECO:0000313" key="2">
    <source>
        <dbReference type="EMBL" id="KUK78632.1"/>
    </source>
</evidence>
<dbReference type="InterPro" id="IPR053135">
    <property type="entry name" value="AKR2_Oxidoreductase"/>
</dbReference>
<feature type="domain" description="NADP-dependent oxidoreductase" evidence="1">
    <location>
        <begin position="77"/>
        <end position="210"/>
    </location>
</feature>
<dbReference type="SUPFAM" id="SSF51430">
    <property type="entry name" value="NAD(P)-linked oxidoreductase"/>
    <property type="match status" value="1"/>
</dbReference>
<dbReference type="Proteomes" id="UP000053860">
    <property type="component" value="Unassembled WGS sequence"/>
</dbReference>
<dbReference type="PATRIC" id="fig|294710.3.peg.318"/>
<protein>
    <submittedName>
        <fullName evidence="2">Aldo/keto reductase</fullName>
    </submittedName>
</protein>
<dbReference type="AlphaFoldDB" id="A0A101HKR8"/>
<dbReference type="EMBL" id="LGGN01000015">
    <property type="protein sequence ID" value="KUK78632.1"/>
    <property type="molecule type" value="Genomic_DNA"/>
</dbReference>
<dbReference type="InterPro" id="IPR036812">
    <property type="entry name" value="NAD(P)_OxRdtase_dom_sf"/>
</dbReference>
<dbReference type="PANTHER" id="PTHR43312">
    <property type="entry name" value="D-THREO-ALDOSE 1-DEHYDROGENASE"/>
    <property type="match status" value="1"/>
</dbReference>
<dbReference type="Gene3D" id="3.20.20.100">
    <property type="entry name" value="NADP-dependent oxidoreductase domain"/>
    <property type="match status" value="1"/>
</dbReference>
<reference evidence="3" key="1">
    <citation type="journal article" date="2015" name="MBio">
        <title>Genome-Resolved Metagenomic Analysis Reveals Roles for Candidate Phyla and Other Microbial Community Members in Biogeochemical Transformations in Oil Reservoirs.</title>
        <authorList>
            <person name="Hu P."/>
            <person name="Tom L."/>
            <person name="Singh A."/>
            <person name="Thomas B.C."/>
            <person name="Baker B.J."/>
            <person name="Piceno Y.M."/>
            <person name="Andersen G.L."/>
            <person name="Banfield J.F."/>
        </authorList>
    </citation>
    <scope>NUCLEOTIDE SEQUENCE [LARGE SCALE GENOMIC DNA]</scope>
</reference>
<accession>A0A101HKR8</accession>
<evidence type="ECO:0000313" key="3">
    <source>
        <dbReference type="Proteomes" id="UP000053860"/>
    </source>
</evidence>
<dbReference type="PANTHER" id="PTHR43312:SF1">
    <property type="entry name" value="NADP-DEPENDENT OXIDOREDUCTASE DOMAIN-CONTAINING PROTEIN"/>
    <property type="match status" value="1"/>
</dbReference>
<evidence type="ECO:0000259" key="1">
    <source>
        <dbReference type="Pfam" id="PF00248"/>
    </source>
</evidence>